<keyword evidence="2 5" id="KW-0645">Protease</keyword>
<dbReference type="PANTHER" id="PTHR10183:SF379">
    <property type="entry name" value="CALPAIN-5"/>
    <property type="match status" value="1"/>
</dbReference>
<dbReference type="InterPro" id="IPR038765">
    <property type="entry name" value="Papain-like_cys_pep_sf"/>
</dbReference>
<proteinExistence type="inferred from homology"/>
<evidence type="ECO:0000259" key="6">
    <source>
        <dbReference type="PROSITE" id="PS50203"/>
    </source>
</evidence>
<feature type="active site" evidence="5">
    <location>
        <position position="193"/>
    </location>
</feature>
<dbReference type="AlphaFoldDB" id="A0A1X1W508"/>
<comment type="caution">
    <text evidence="7">The sequence shown here is derived from an EMBL/GenBank/DDBJ whole genome shotgun (WGS) entry which is preliminary data.</text>
</comment>
<dbReference type="GO" id="GO:0006508">
    <property type="term" value="P:proteolysis"/>
    <property type="evidence" value="ECO:0007669"/>
    <property type="project" value="UniProtKB-KW"/>
</dbReference>
<dbReference type="EMBL" id="LQPC01000073">
    <property type="protein sequence ID" value="ORV81644.1"/>
    <property type="molecule type" value="Genomic_DNA"/>
</dbReference>
<dbReference type="InterPro" id="IPR022684">
    <property type="entry name" value="Calpain_cysteine_protease"/>
</dbReference>
<evidence type="ECO:0000256" key="1">
    <source>
        <dbReference type="ARBA" id="ARBA00007623"/>
    </source>
</evidence>
<evidence type="ECO:0000256" key="4">
    <source>
        <dbReference type="ARBA" id="ARBA00022807"/>
    </source>
</evidence>
<dbReference type="Pfam" id="PF00648">
    <property type="entry name" value="Peptidase_C2"/>
    <property type="match status" value="1"/>
</dbReference>
<organism evidence="7 8">
    <name type="scientific">Mycolicibacterium iranicum</name>
    <name type="common">Mycobacterium iranicum</name>
    <dbReference type="NCBI Taxonomy" id="912594"/>
    <lineage>
        <taxon>Bacteria</taxon>
        <taxon>Bacillati</taxon>
        <taxon>Actinomycetota</taxon>
        <taxon>Actinomycetes</taxon>
        <taxon>Mycobacteriales</taxon>
        <taxon>Mycobacteriaceae</taxon>
        <taxon>Mycolicibacterium</taxon>
    </lineage>
</organism>
<dbReference type="SUPFAM" id="SSF54001">
    <property type="entry name" value="Cysteine proteinases"/>
    <property type="match status" value="1"/>
</dbReference>
<keyword evidence="3 5" id="KW-0378">Hydrolase</keyword>
<dbReference type="GO" id="GO:0004198">
    <property type="term" value="F:calcium-dependent cysteine-type endopeptidase activity"/>
    <property type="evidence" value="ECO:0007669"/>
    <property type="project" value="InterPro"/>
</dbReference>
<evidence type="ECO:0000256" key="5">
    <source>
        <dbReference type="PROSITE-ProRule" id="PRU00239"/>
    </source>
</evidence>
<keyword evidence="4 5" id="KW-0788">Thiol protease</keyword>
<evidence type="ECO:0000256" key="2">
    <source>
        <dbReference type="ARBA" id="ARBA00022670"/>
    </source>
</evidence>
<feature type="domain" description="Calpain catalytic" evidence="6">
    <location>
        <begin position="122"/>
        <end position="372"/>
    </location>
</feature>
<reference evidence="7 8" key="1">
    <citation type="submission" date="2016-01" db="EMBL/GenBank/DDBJ databases">
        <title>The new phylogeny of the genus Mycobacterium.</title>
        <authorList>
            <person name="Tarcisio F."/>
            <person name="Conor M."/>
            <person name="Antonella G."/>
            <person name="Elisabetta G."/>
            <person name="Giulia F.S."/>
            <person name="Sara T."/>
            <person name="Anna F."/>
            <person name="Clotilde B."/>
            <person name="Roberto B."/>
            <person name="Veronica D.S."/>
            <person name="Fabio R."/>
            <person name="Monica P."/>
            <person name="Olivier J."/>
            <person name="Enrico T."/>
            <person name="Nicola S."/>
        </authorList>
    </citation>
    <scope>NUCLEOTIDE SEQUENCE [LARGE SCALE GENOMIC DNA]</scope>
    <source>
        <strain evidence="7 8">DSM 45541</strain>
    </source>
</reference>
<dbReference type="PANTHER" id="PTHR10183">
    <property type="entry name" value="CALPAIN"/>
    <property type="match status" value="1"/>
</dbReference>
<protein>
    <recommendedName>
        <fullName evidence="6">Calpain catalytic domain-containing protein</fullName>
    </recommendedName>
</protein>
<name>A0A1X1W508_MYCIR</name>
<dbReference type="InterPro" id="IPR001300">
    <property type="entry name" value="Peptidase_C2_calpain_cat"/>
</dbReference>
<dbReference type="InterPro" id="IPR036689">
    <property type="entry name" value="ESAT-6-like_sf"/>
</dbReference>
<feature type="active site" evidence="5">
    <location>
        <position position="369"/>
    </location>
</feature>
<evidence type="ECO:0000313" key="8">
    <source>
        <dbReference type="Proteomes" id="UP000193622"/>
    </source>
</evidence>
<feature type="active site" evidence="5">
    <location>
        <position position="349"/>
    </location>
</feature>
<evidence type="ECO:0000313" key="7">
    <source>
        <dbReference type="EMBL" id="ORV81644.1"/>
    </source>
</evidence>
<dbReference type="PROSITE" id="PS50203">
    <property type="entry name" value="CALPAIN_CAT"/>
    <property type="match status" value="1"/>
</dbReference>
<dbReference type="SUPFAM" id="SSF140453">
    <property type="entry name" value="EsxAB dimer-like"/>
    <property type="match status" value="1"/>
</dbReference>
<comment type="similarity">
    <text evidence="1">Belongs to the peptidase C2 family.</text>
</comment>
<sequence length="412" mass="43373">MVATLSIVEGTQPSQLLVSAGQQDGKAAELATQTAAFQSGLDALRAAWQGGAADAALAKAEVELTRQRGMHAKLTNFAAALRYGGVNLDPLRSQILAMASQARVLGGTVADDGTVTGHDTMGFMSPTLAGAYTSSLKTMLTWFTRIDETVAEALRTGEAVPDTPVPTLKWGEDDLYDGEPKGSDVNQDGIGDCYLVATMSAVANANPQWIKDRISYDPHTGLFDVTLWDGREWRHIAVTQADIDANIVQHGASGVDNNVPDAPLWPAVLESAYAKMKTSGTDLSKIQNGVTPPALEALTGNNGDWIFPATEWMTPSQNIDTQIADALAGHQPVMLSTSVFTKDSLAPMHVYSIEGITGTGSDATVTLRNPWGPGSDLPPVFDVRLGDLIGTNPLSGVGLGPTAMINIGRMGS</sequence>
<dbReference type="Proteomes" id="UP000193622">
    <property type="component" value="Unassembled WGS sequence"/>
</dbReference>
<accession>A0A1X1W508</accession>
<evidence type="ECO:0000256" key="3">
    <source>
        <dbReference type="ARBA" id="ARBA00022801"/>
    </source>
</evidence>
<dbReference type="RefSeq" id="WP_085178283.1">
    <property type="nucleotide sequence ID" value="NZ_LQPC01000073.1"/>
</dbReference>
<gene>
    <name evidence="7" type="ORF">AWC12_28760</name>
</gene>